<dbReference type="Proteomes" id="UP000238479">
    <property type="component" value="Chromosome 1"/>
</dbReference>
<feature type="region of interest" description="Disordered" evidence="1">
    <location>
        <begin position="49"/>
        <end position="78"/>
    </location>
</feature>
<evidence type="ECO:0000256" key="1">
    <source>
        <dbReference type="SAM" id="MobiDB-lite"/>
    </source>
</evidence>
<proteinExistence type="predicted"/>
<dbReference type="Gramene" id="PRQ58013">
    <property type="protein sequence ID" value="PRQ58013"/>
    <property type="gene ID" value="RchiOBHm_Chr1g0354611"/>
</dbReference>
<comment type="caution">
    <text evidence="2">The sequence shown here is derived from an EMBL/GenBank/DDBJ whole genome shotgun (WGS) entry which is preliminary data.</text>
</comment>
<keyword evidence="3" id="KW-1185">Reference proteome</keyword>
<dbReference type="EMBL" id="PDCK01000039">
    <property type="protein sequence ID" value="PRQ58013.1"/>
    <property type="molecule type" value="Genomic_DNA"/>
</dbReference>
<dbReference type="AlphaFoldDB" id="A0A2P6SH50"/>
<organism evidence="2 3">
    <name type="scientific">Rosa chinensis</name>
    <name type="common">China rose</name>
    <dbReference type="NCBI Taxonomy" id="74649"/>
    <lineage>
        <taxon>Eukaryota</taxon>
        <taxon>Viridiplantae</taxon>
        <taxon>Streptophyta</taxon>
        <taxon>Embryophyta</taxon>
        <taxon>Tracheophyta</taxon>
        <taxon>Spermatophyta</taxon>
        <taxon>Magnoliopsida</taxon>
        <taxon>eudicotyledons</taxon>
        <taxon>Gunneridae</taxon>
        <taxon>Pentapetalae</taxon>
        <taxon>rosids</taxon>
        <taxon>fabids</taxon>
        <taxon>Rosales</taxon>
        <taxon>Rosaceae</taxon>
        <taxon>Rosoideae</taxon>
        <taxon>Rosoideae incertae sedis</taxon>
        <taxon>Rosa</taxon>
    </lineage>
</organism>
<evidence type="ECO:0000313" key="3">
    <source>
        <dbReference type="Proteomes" id="UP000238479"/>
    </source>
</evidence>
<evidence type="ECO:0000313" key="2">
    <source>
        <dbReference type="EMBL" id="PRQ58013.1"/>
    </source>
</evidence>
<protein>
    <submittedName>
        <fullName evidence="2">Uncharacterized protein</fullName>
    </submittedName>
</protein>
<reference evidence="2 3" key="1">
    <citation type="journal article" date="2018" name="Nat. Genet.">
        <title>The Rosa genome provides new insights in the design of modern roses.</title>
        <authorList>
            <person name="Bendahmane M."/>
        </authorList>
    </citation>
    <scope>NUCLEOTIDE SEQUENCE [LARGE SCALE GENOMIC DNA]</scope>
    <source>
        <strain evidence="3">cv. Old Blush</strain>
    </source>
</reference>
<accession>A0A2P6SH50</accession>
<gene>
    <name evidence="2" type="ORF">RchiOBHm_Chr1g0354611</name>
</gene>
<feature type="compositionally biased region" description="Low complexity" evidence="1">
    <location>
        <begin position="61"/>
        <end position="77"/>
    </location>
</feature>
<sequence length="109" mass="11979">MPPSHALHHGARRWRLVLQNHTLMAKKHVKDNPPAALSVRRLGSAMESIVASAAQKPPEPSSASISSPISSPPSSKSQGPFAYANKIELFVDNWIEVLFLCSFCYGKWI</sequence>
<name>A0A2P6SH50_ROSCH</name>